<name>A0ABQ7EPJ0_BRACR</name>
<dbReference type="EMBL" id="QGKV02000297">
    <property type="protein sequence ID" value="KAF3604951.1"/>
    <property type="molecule type" value="Genomic_DNA"/>
</dbReference>
<reference evidence="1 2" key="1">
    <citation type="journal article" date="2020" name="BMC Genomics">
        <title>Intraspecific diversification of the crop wild relative Brassica cretica Lam. using demographic model selection.</title>
        <authorList>
            <person name="Kioukis A."/>
            <person name="Michalopoulou V.A."/>
            <person name="Briers L."/>
            <person name="Pirintsos S."/>
            <person name="Studholme D.J."/>
            <person name="Pavlidis P."/>
            <person name="Sarris P.F."/>
        </authorList>
    </citation>
    <scope>NUCLEOTIDE SEQUENCE [LARGE SCALE GENOMIC DNA]</scope>
    <source>
        <strain evidence="2">cv. PFS-1207/04</strain>
    </source>
</reference>
<evidence type="ECO:0000313" key="1">
    <source>
        <dbReference type="EMBL" id="KAF3604951.1"/>
    </source>
</evidence>
<accession>A0ABQ7EPJ0</accession>
<dbReference type="Proteomes" id="UP000266723">
    <property type="component" value="Unassembled WGS sequence"/>
</dbReference>
<sequence length="104" mass="11950">MQRGEPPVADLIRIEASVLELRRVDFFRWLKKAPLFEIEETWESVKAEMEARVCRSSKSRRLTCGPSHNSPAREARYSASLPNAGSILPRIKLYRTRPAVQVQL</sequence>
<organism evidence="1 2">
    <name type="scientific">Brassica cretica</name>
    <name type="common">Mustard</name>
    <dbReference type="NCBI Taxonomy" id="69181"/>
    <lineage>
        <taxon>Eukaryota</taxon>
        <taxon>Viridiplantae</taxon>
        <taxon>Streptophyta</taxon>
        <taxon>Embryophyta</taxon>
        <taxon>Tracheophyta</taxon>
        <taxon>Spermatophyta</taxon>
        <taxon>Magnoliopsida</taxon>
        <taxon>eudicotyledons</taxon>
        <taxon>Gunneridae</taxon>
        <taxon>Pentapetalae</taxon>
        <taxon>rosids</taxon>
        <taxon>malvids</taxon>
        <taxon>Brassicales</taxon>
        <taxon>Brassicaceae</taxon>
        <taxon>Brassiceae</taxon>
        <taxon>Brassica</taxon>
    </lineage>
</organism>
<proteinExistence type="predicted"/>
<comment type="caution">
    <text evidence="1">The sequence shown here is derived from an EMBL/GenBank/DDBJ whole genome shotgun (WGS) entry which is preliminary data.</text>
</comment>
<evidence type="ECO:0008006" key="3">
    <source>
        <dbReference type="Google" id="ProtNLM"/>
    </source>
</evidence>
<gene>
    <name evidence="1" type="ORF">DY000_02049465</name>
</gene>
<protein>
    <recommendedName>
        <fullName evidence="3">Cyclic nucleotide-binding domain-containing protein</fullName>
    </recommendedName>
</protein>
<keyword evidence="2" id="KW-1185">Reference proteome</keyword>
<evidence type="ECO:0000313" key="2">
    <source>
        <dbReference type="Proteomes" id="UP000266723"/>
    </source>
</evidence>